<comment type="caution">
    <text evidence="1">The sequence shown here is derived from an EMBL/GenBank/DDBJ whole genome shotgun (WGS) entry which is preliminary data.</text>
</comment>
<name>A0A929KU01_9SPHI</name>
<sequence length="103" mass="11651">MKPLIFDFEIERTEHNSVVSYIYDEQQSLNVYQANGTTKPFIDLCADDLNLATQTRVIGENSDASFELSELGTKTKIGGEKEDLHDMLLELKTKTFSTAEKDD</sequence>
<keyword evidence="2" id="KW-1185">Reference proteome</keyword>
<evidence type="ECO:0000313" key="2">
    <source>
        <dbReference type="Proteomes" id="UP000622475"/>
    </source>
</evidence>
<dbReference type="AlphaFoldDB" id="A0A929KU01"/>
<gene>
    <name evidence="1" type="ORF">IRJ16_06475</name>
</gene>
<organism evidence="1 2">
    <name type="scientific">Mucilaginibacter myungsuensis</name>
    <dbReference type="NCBI Taxonomy" id="649104"/>
    <lineage>
        <taxon>Bacteria</taxon>
        <taxon>Pseudomonadati</taxon>
        <taxon>Bacteroidota</taxon>
        <taxon>Sphingobacteriia</taxon>
        <taxon>Sphingobacteriales</taxon>
        <taxon>Sphingobacteriaceae</taxon>
        <taxon>Mucilaginibacter</taxon>
    </lineage>
</organism>
<accession>A0A929KU01</accession>
<protein>
    <submittedName>
        <fullName evidence="1">Uncharacterized protein</fullName>
    </submittedName>
</protein>
<reference evidence="1" key="1">
    <citation type="submission" date="2020-10" db="EMBL/GenBank/DDBJ databases">
        <title>Mucilaginibacter mali sp. nov., isolated from rhizosphere soil of apple orchard.</title>
        <authorList>
            <person name="Lee J.-S."/>
            <person name="Kim H.S."/>
            <person name="Kim J.-S."/>
        </authorList>
    </citation>
    <scope>NUCLEOTIDE SEQUENCE</scope>
    <source>
        <strain evidence="1">KCTC 22746</strain>
    </source>
</reference>
<dbReference type="EMBL" id="JADFFL010000002">
    <property type="protein sequence ID" value="MBE9661524.1"/>
    <property type="molecule type" value="Genomic_DNA"/>
</dbReference>
<dbReference type="RefSeq" id="WP_194110709.1">
    <property type="nucleotide sequence ID" value="NZ_JADFFL010000002.1"/>
</dbReference>
<dbReference type="Proteomes" id="UP000622475">
    <property type="component" value="Unassembled WGS sequence"/>
</dbReference>
<proteinExistence type="predicted"/>
<evidence type="ECO:0000313" key="1">
    <source>
        <dbReference type="EMBL" id="MBE9661524.1"/>
    </source>
</evidence>